<name>A0A9P4MSY4_9PLEO</name>
<accession>A0A9P4MSY4</accession>
<evidence type="ECO:0008006" key="4">
    <source>
        <dbReference type="Google" id="ProtNLM"/>
    </source>
</evidence>
<comment type="caution">
    <text evidence="2">The sequence shown here is derived from an EMBL/GenBank/DDBJ whole genome shotgun (WGS) entry which is preliminary data.</text>
</comment>
<evidence type="ECO:0000313" key="3">
    <source>
        <dbReference type="Proteomes" id="UP000799536"/>
    </source>
</evidence>
<dbReference type="Proteomes" id="UP000799536">
    <property type="component" value="Unassembled WGS sequence"/>
</dbReference>
<evidence type="ECO:0000313" key="2">
    <source>
        <dbReference type="EMBL" id="KAF2201502.1"/>
    </source>
</evidence>
<sequence>MGWLWNSGGQSSAKNNLDSGLQDFLENSAHAPPEPTTTQSPTTSVQQTTSSEFTDESRAPPPTQFKDGRYAHLWKTYQPLEELENRGKTDQEKLQDVVDTYNARKARIGEIAQENCSLEYMEQYECFRHPSWTQMATVCRAEQKKFNRCYTMQSKFLMALGYLTMDERPQDEYDRIQLHADKLYRQMIEQEEAINKAKAAGQPIPEFEPVMSKTNVARVMGIQASNITDDDVWKDIKPSAREQYEKKFAKLSKEEQEIERRAVEGELRVNNSMTKTLEAAFIEERIARMKRRETGQATVGDMIKTWWGWG</sequence>
<protein>
    <recommendedName>
        <fullName evidence="4">Autophagy-related protein 6</fullName>
    </recommendedName>
</protein>
<keyword evidence="3" id="KW-1185">Reference proteome</keyword>
<organism evidence="2 3">
    <name type="scientific">Delitschia confertaspora ATCC 74209</name>
    <dbReference type="NCBI Taxonomy" id="1513339"/>
    <lineage>
        <taxon>Eukaryota</taxon>
        <taxon>Fungi</taxon>
        <taxon>Dikarya</taxon>
        <taxon>Ascomycota</taxon>
        <taxon>Pezizomycotina</taxon>
        <taxon>Dothideomycetes</taxon>
        <taxon>Pleosporomycetidae</taxon>
        <taxon>Pleosporales</taxon>
        <taxon>Delitschiaceae</taxon>
        <taxon>Delitschia</taxon>
    </lineage>
</organism>
<feature type="region of interest" description="Disordered" evidence="1">
    <location>
        <begin position="1"/>
        <end position="68"/>
    </location>
</feature>
<proteinExistence type="predicted"/>
<dbReference type="OrthoDB" id="2103031at2759"/>
<evidence type="ECO:0000256" key="1">
    <source>
        <dbReference type="SAM" id="MobiDB-lite"/>
    </source>
</evidence>
<reference evidence="2" key="1">
    <citation type="journal article" date="2020" name="Stud. Mycol.">
        <title>101 Dothideomycetes genomes: a test case for predicting lifestyles and emergence of pathogens.</title>
        <authorList>
            <person name="Haridas S."/>
            <person name="Albert R."/>
            <person name="Binder M."/>
            <person name="Bloem J."/>
            <person name="Labutti K."/>
            <person name="Salamov A."/>
            <person name="Andreopoulos B."/>
            <person name="Baker S."/>
            <person name="Barry K."/>
            <person name="Bills G."/>
            <person name="Bluhm B."/>
            <person name="Cannon C."/>
            <person name="Castanera R."/>
            <person name="Culley D."/>
            <person name="Daum C."/>
            <person name="Ezra D."/>
            <person name="Gonzalez J."/>
            <person name="Henrissat B."/>
            <person name="Kuo A."/>
            <person name="Liang C."/>
            <person name="Lipzen A."/>
            <person name="Lutzoni F."/>
            <person name="Magnuson J."/>
            <person name="Mondo S."/>
            <person name="Nolan M."/>
            <person name="Ohm R."/>
            <person name="Pangilinan J."/>
            <person name="Park H.-J."/>
            <person name="Ramirez L."/>
            <person name="Alfaro M."/>
            <person name="Sun H."/>
            <person name="Tritt A."/>
            <person name="Yoshinaga Y."/>
            <person name="Zwiers L.-H."/>
            <person name="Turgeon B."/>
            <person name="Goodwin S."/>
            <person name="Spatafora J."/>
            <person name="Crous P."/>
            <person name="Grigoriev I."/>
        </authorList>
    </citation>
    <scope>NUCLEOTIDE SEQUENCE</scope>
    <source>
        <strain evidence="2">ATCC 74209</strain>
    </source>
</reference>
<dbReference type="AlphaFoldDB" id="A0A9P4MSY4"/>
<gene>
    <name evidence="2" type="ORF">GQ43DRAFT_415660</name>
</gene>
<feature type="compositionally biased region" description="Polar residues" evidence="1">
    <location>
        <begin position="7"/>
        <end position="19"/>
    </location>
</feature>
<feature type="compositionally biased region" description="Low complexity" evidence="1">
    <location>
        <begin position="36"/>
        <end position="51"/>
    </location>
</feature>
<dbReference type="EMBL" id="ML993973">
    <property type="protein sequence ID" value="KAF2201502.1"/>
    <property type="molecule type" value="Genomic_DNA"/>
</dbReference>